<name>A0A8J2XV96_9BACT</name>
<sequence length="191" mass="22427">MSNIKLFESQKIRSQWDAEKEKWYFAVVDIIAVLTESPRPRKYWNALKTKLSEEGSELSQNLGQLKMEAEDGKMRMTDVADTEQLLRVIQSIPSPKAEPFKQWLAKVGYERIEEAQDPQKSIDRAMENYLKLGYSKEWINQRLKSIEIRKELTDEWETRGVKKGQEFATLTDIITQAWSGKMVKELRLHFL</sequence>
<protein>
    <recommendedName>
        <fullName evidence="1">Bro-N domain-containing protein</fullName>
    </recommendedName>
</protein>
<dbReference type="InterPro" id="IPR003497">
    <property type="entry name" value="BRO_N_domain"/>
</dbReference>
<reference evidence="2" key="1">
    <citation type="journal article" date="2014" name="Int. J. Syst. Evol. Microbiol.">
        <title>Complete genome sequence of Corynebacterium casei LMG S-19264T (=DSM 44701T), isolated from a smear-ripened cheese.</title>
        <authorList>
            <consortium name="US DOE Joint Genome Institute (JGI-PGF)"/>
            <person name="Walter F."/>
            <person name="Albersmeier A."/>
            <person name="Kalinowski J."/>
            <person name="Ruckert C."/>
        </authorList>
    </citation>
    <scope>NUCLEOTIDE SEQUENCE</scope>
    <source>
        <strain evidence="2">CGMCC 1.15448</strain>
    </source>
</reference>
<proteinExistence type="predicted"/>
<dbReference type="AlphaFoldDB" id="A0A8J2XV96"/>
<evidence type="ECO:0000313" key="3">
    <source>
        <dbReference type="Proteomes" id="UP000607559"/>
    </source>
</evidence>
<feature type="domain" description="Bro-N" evidence="1">
    <location>
        <begin position="11"/>
        <end position="110"/>
    </location>
</feature>
<dbReference type="SMART" id="SM01040">
    <property type="entry name" value="Bro-N"/>
    <property type="match status" value="1"/>
</dbReference>
<keyword evidence="3" id="KW-1185">Reference proteome</keyword>
<comment type="caution">
    <text evidence="2">The sequence shown here is derived from an EMBL/GenBank/DDBJ whole genome shotgun (WGS) entry which is preliminary data.</text>
</comment>
<dbReference type="Pfam" id="PF02498">
    <property type="entry name" value="Bro-N"/>
    <property type="match status" value="1"/>
</dbReference>
<gene>
    <name evidence="2" type="ORF">GCM10011511_38320</name>
</gene>
<evidence type="ECO:0000313" key="2">
    <source>
        <dbReference type="EMBL" id="GGB11072.1"/>
    </source>
</evidence>
<accession>A0A8J2XV96</accession>
<dbReference type="Proteomes" id="UP000607559">
    <property type="component" value="Unassembled WGS sequence"/>
</dbReference>
<evidence type="ECO:0000259" key="1">
    <source>
        <dbReference type="SMART" id="SM01040"/>
    </source>
</evidence>
<dbReference type="RefSeq" id="WP_188934687.1">
    <property type="nucleotide sequence ID" value="NZ_BMJC01000004.1"/>
</dbReference>
<reference evidence="2" key="2">
    <citation type="submission" date="2020-09" db="EMBL/GenBank/DDBJ databases">
        <authorList>
            <person name="Sun Q."/>
            <person name="Zhou Y."/>
        </authorList>
    </citation>
    <scope>NUCLEOTIDE SEQUENCE</scope>
    <source>
        <strain evidence="2">CGMCC 1.15448</strain>
    </source>
</reference>
<dbReference type="EMBL" id="BMJC01000004">
    <property type="protein sequence ID" value="GGB11072.1"/>
    <property type="molecule type" value="Genomic_DNA"/>
</dbReference>
<organism evidence="2 3">
    <name type="scientific">Puia dinghuensis</name>
    <dbReference type="NCBI Taxonomy" id="1792502"/>
    <lineage>
        <taxon>Bacteria</taxon>
        <taxon>Pseudomonadati</taxon>
        <taxon>Bacteroidota</taxon>
        <taxon>Chitinophagia</taxon>
        <taxon>Chitinophagales</taxon>
        <taxon>Chitinophagaceae</taxon>
        <taxon>Puia</taxon>
    </lineage>
</organism>